<dbReference type="InterPro" id="IPR011006">
    <property type="entry name" value="CheY-like_superfamily"/>
</dbReference>
<dbReference type="InterPro" id="IPR039420">
    <property type="entry name" value="WalR-like"/>
</dbReference>
<dbReference type="GO" id="GO:0000160">
    <property type="term" value="P:phosphorelay signal transduction system"/>
    <property type="evidence" value="ECO:0007669"/>
    <property type="project" value="InterPro"/>
</dbReference>
<dbReference type="InterPro" id="IPR016032">
    <property type="entry name" value="Sig_transdc_resp-reg_C-effctor"/>
</dbReference>
<evidence type="ECO:0000256" key="3">
    <source>
        <dbReference type="ARBA" id="ARBA00023125"/>
    </source>
</evidence>
<keyword evidence="1 5" id="KW-0597">Phosphoprotein</keyword>
<dbReference type="PROSITE" id="PS50110">
    <property type="entry name" value="RESPONSE_REGULATORY"/>
    <property type="match status" value="1"/>
</dbReference>
<keyword evidence="3" id="KW-0238">DNA-binding</keyword>
<dbReference type="Gene3D" id="3.40.50.2300">
    <property type="match status" value="1"/>
</dbReference>
<dbReference type="Pfam" id="PF00196">
    <property type="entry name" value="GerE"/>
    <property type="match status" value="1"/>
</dbReference>
<reference evidence="9" key="1">
    <citation type="submission" date="2015-09" db="EMBL/GenBank/DDBJ databases">
        <authorList>
            <person name="Graham D.E."/>
            <person name="Mahan K.M."/>
            <person name="Klingeman D.M."/>
            <person name="Fida T."/>
            <person name="Giannone R.J."/>
            <person name="Hettich R.L."/>
            <person name="Parry R.J."/>
            <person name="Spain J.C."/>
        </authorList>
    </citation>
    <scope>NUCLEOTIDE SEQUENCE [LARGE SCALE GENOMIC DNA]</scope>
    <source>
        <strain evidence="9">JCM 4701</strain>
    </source>
</reference>
<dbReference type="PANTHER" id="PTHR43214:SF24">
    <property type="entry name" value="TRANSCRIPTIONAL REGULATORY PROTEIN NARL-RELATED"/>
    <property type="match status" value="1"/>
</dbReference>
<evidence type="ECO:0000313" key="9">
    <source>
        <dbReference type="Proteomes" id="UP000236047"/>
    </source>
</evidence>
<evidence type="ECO:0000256" key="1">
    <source>
        <dbReference type="ARBA" id="ARBA00022553"/>
    </source>
</evidence>
<evidence type="ECO:0000256" key="2">
    <source>
        <dbReference type="ARBA" id="ARBA00023015"/>
    </source>
</evidence>
<keyword evidence="2" id="KW-0805">Transcription regulation</keyword>
<evidence type="ECO:0000313" key="8">
    <source>
        <dbReference type="EMBL" id="PNE39908.1"/>
    </source>
</evidence>
<dbReference type="AlphaFoldDB" id="A0A2N8PFV1"/>
<dbReference type="GO" id="GO:0006355">
    <property type="term" value="P:regulation of DNA-templated transcription"/>
    <property type="evidence" value="ECO:0007669"/>
    <property type="project" value="InterPro"/>
</dbReference>
<sequence>MITTLLADDSTILCQGLRLSIEAEPGMRVLAEVRNGVDALETASRLKPDVVLMDIRMPGGDGITATRALLTLPAPPAVLVLTSFDRDEYLDQALRAGAAGFLLKDNTPAELTRAIRLVHEGHGVLDPTVVRRTLNILTAAPRLTTDEQARLNALSPRERDVLALLSLGLSNAAIAADLHTSESTIKGHVSRIMNKLGADNRVQAARLAYRAGLEPET</sequence>
<comment type="caution">
    <text evidence="8">The sequence shown here is derived from an EMBL/GenBank/DDBJ whole genome shotgun (WGS) entry which is preliminary data.</text>
</comment>
<dbReference type="InterPro" id="IPR000792">
    <property type="entry name" value="Tscrpt_reg_LuxR_C"/>
</dbReference>
<dbReference type="CDD" id="cd17535">
    <property type="entry name" value="REC_NarL-like"/>
    <property type="match status" value="1"/>
</dbReference>
<dbReference type="InterPro" id="IPR001789">
    <property type="entry name" value="Sig_transdc_resp-reg_receiver"/>
</dbReference>
<dbReference type="GO" id="GO:0003677">
    <property type="term" value="F:DNA binding"/>
    <property type="evidence" value="ECO:0007669"/>
    <property type="project" value="UniProtKB-KW"/>
</dbReference>
<organism evidence="8 9">
    <name type="scientific">Streptomyces noursei</name>
    <name type="common">Streptomyces albulus</name>
    <dbReference type="NCBI Taxonomy" id="1971"/>
    <lineage>
        <taxon>Bacteria</taxon>
        <taxon>Bacillati</taxon>
        <taxon>Actinomycetota</taxon>
        <taxon>Actinomycetes</taxon>
        <taxon>Kitasatosporales</taxon>
        <taxon>Streptomycetaceae</taxon>
        <taxon>Streptomyces</taxon>
    </lineage>
</organism>
<evidence type="ECO:0000256" key="4">
    <source>
        <dbReference type="ARBA" id="ARBA00023163"/>
    </source>
</evidence>
<dbReference type="PROSITE" id="PS50043">
    <property type="entry name" value="HTH_LUXR_2"/>
    <property type="match status" value="1"/>
</dbReference>
<proteinExistence type="predicted"/>
<evidence type="ECO:0000259" key="7">
    <source>
        <dbReference type="PROSITE" id="PS50110"/>
    </source>
</evidence>
<accession>A0A2N8PFV1</accession>
<gene>
    <name evidence="8" type="ORF">AOB60_02045</name>
</gene>
<dbReference type="InterPro" id="IPR058245">
    <property type="entry name" value="NreC/VraR/RcsB-like_REC"/>
</dbReference>
<protein>
    <recommendedName>
        <fullName evidence="10">LuxR family transcriptional regulator</fullName>
    </recommendedName>
</protein>
<dbReference type="CDD" id="cd06170">
    <property type="entry name" value="LuxR_C_like"/>
    <property type="match status" value="1"/>
</dbReference>
<dbReference type="Proteomes" id="UP000236047">
    <property type="component" value="Unassembled WGS sequence"/>
</dbReference>
<keyword evidence="4" id="KW-0804">Transcription</keyword>
<dbReference type="EMBL" id="LJSN01000002">
    <property type="protein sequence ID" value="PNE39908.1"/>
    <property type="molecule type" value="Genomic_DNA"/>
</dbReference>
<evidence type="ECO:0008006" key="10">
    <source>
        <dbReference type="Google" id="ProtNLM"/>
    </source>
</evidence>
<feature type="domain" description="HTH luxR-type" evidence="6">
    <location>
        <begin position="147"/>
        <end position="212"/>
    </location>
</feature>
<dbReference type="SMART" id="SM00421">
    <property type="entry name" value="HTH_LUXR"/>
    <property type="match status" value="1"/>
</dbReference>
<dbReference type="SUPFAM" id="SSF46894">
    <property type="entry name" value="C-terminal effector domain of the bipartite response regulators"/>
    <property type="match status" value="1"/>
</dbReference>
<dbReference type="PANTHER" id="PTHR43214">
    <property type="entry name" value="TWO-COMPONENT RESPONSE REGULATOR"/>
    <property type="match status" value="1"/>
</dbReference>
<keyword evidence="9" id="KW-1185">Reference proteome</keyword>
<dbReference type="Pfam" id="PF00072">
    <property type="entry name" value="Response_reg"/>
    <property type="match status" value="1"/>
</dbReference>
<feature type="domain" description="Response regulatory" evidence="7">
    <location>
        <begin position="3"/>
        <end position="119"/>
    </location>
</feature>
<name>A0A2N8PFV1_STRNR</name>
<dbReference type="SMART" id="SM00448">
    <property type="entry name" value="REC"/>
    <property type="match status" value="1"/>
</dbReference>
<evidence type="ECO:0000259" key="6">
    <source>
        <dbReference type="PROSITE" id="PS50043"/>
    </source>
</evidence>
<feature type="modified residue" description="4-aspartylphosphate" evidence="5">
    <location>
        <position position="54"/>
    </location>
</feature>
<dbReference type="RefSeq" id="WP_102922610.1">
    <property type="nucleotide sequence ID" value="NZ_LJSN01000002.1"/>
</dbReference>
<evidence type="ECO:0000256" key="5">
    <source>
        <dbReference type="PROSITE-ProRule" id="PRU00169"/>
    </source>
</evidence>
<dbReference type="SUPFAM" id="SSF52172">
    <property type="entry name" value="CheY-like"/>
    <property type="match status" value="1"/>
</dbReference>
<dbReference type="PRINTS" id="PR00038">
    <property type="entry name" value="HTHLUXR"/>
</dbReference>